<feature type="compositionally biased region" description="Polar residues" evidence="2">
    <location>
        <begin position="258"/>
        <end position="268"/>
    </location>
</feature>
<dbReference type="GO" id="GO:0006406">
    <property type="term" value="P:mRNA export from nucleus"/>
    <property type="evidence" value="ECO:0007669"/>
    <property type="project" value="TreeGrafter"/>
</dbReference>
<gene>
    <name evidence="3" type="ORF">Cvel_12940</name>
</gene>
<reference evidence="3" key="1">
    <citation type="submission" date="2014-11" db="EMBL/GenBank/DDBJ databases">
        <authorList>
            <person name="Otto D Thomas"/>
            <person name="Naeem Raeece"/>
        </authorList>
    </citation>
    <scope>NUCLEOTIDE SEQUENCE</scope>
</reference>
<organism evidence="3">
    <name type="scientific">Chromera velia CCMP2878</name>
    <dbReference type="NCBI Taxonomy" id="1169474"/>
    <lineage>
        <taxon>Eukaryota</taxon>
        <taxon>Sar</taxon>
        <taxon>Alveolata</taxon>
        <taxon>Colpodellida</taxon>
        <taxon>Chromeraceae</taxon>
        <taxon>Chromera</taxon>
    </lineage>
</organism>
<dbReference type="VEuPathDB" id="CryptoDB:Cvel_12940"/>
<dbReference type="PANTHER" id="PTHR18898">
    <property type="entry name" value="NUCLEOPROTEIN TPR-RELATED"/>
    <property type="match status" value="1"/>
</dbReference>
<name>A0A0G4IC58_9ALVE</name>
<feature type="region of interest" description="Disordered" evidence="2">
    <location>
        <begin position="607"/>
        <end position="629"/>
    </location>
</feature>
<feature type="compositionally biased region" description="Basic and acidic residues" evidence="2">
    <location>
        <begin position="980"/>
        <end position="995"/>
    </location>
</feature>
<feature type="compositionally biased region" description="Low complexity" evidence="2">
    <location>
        <begin position="358"/>
        <end position="384"/>
    </location>
</feature>
<feature type="region of interest" description="Disordered" evidence="2">
    <location>
        <begin position="682"/>
        <end position="723"/>
    </location>
</feature>
<dbReference type="GO" id="GO:0017056">
    <property type="term" value="F:structural constituent of nuclear pore"/>
    <property type="evidence" value="ECO:0007669"/>
    <property type="project" value="TreeGrafter"/>
</dbReference>
<dbReference type="PANTHER" id="PTHR18898:SF2">
    <property type="entry name" value="NUCLEOPROTEIN TPR"/>
    <property type="match status" value="1"/>
</dbReference>
<feature type="compositionally biased region" description="Basic and acidic residues" evidence="2">
    <location>
        <begin position="412"/>
        <end position="425"/>
    </location>
</feature>
<sequence length="1002" mass="109576">MKDNWQELQDSETDLREQVQALKEECDRIKESKEAIERELLERDSEMARQNLAFDRARSQLCMEGMSEEEVAEKEAEEQARLKAHEEEQKKRMKLELEAKVKAAEAMAEMQKQKNDEKDLLIARMKETEEELQQKLAEAAHNRRRQDTMNLAAQLQRAMDDGMTSSYRTEPPNLTDELMNLADASSSSGANPSRHSVTSSTPQTQADKDKHVSFFGKEEKGAESPPPGSAGMLTKGMTPRMTPHQSYRDLKRVFQPGSGPTSPYQGSPSAMPVRSVETVDASVQTVMEPGKTRRVIVPVQEKTEYVFQRVAPLKKVEELVDENGNPMLPPVPTPYEEDPAFVAENQMAAEKEKGQTGASSSSASASASAPPQAAKAKAKAGVLKAKSKPRPGPKVGVTFLSRSQLNSSNGPSKDKQEKDKEKELNDASLTAQIAAVKREVAGWRSWYPAAMKALSFQKERDELAEQLEEEKKKLRDVEEEHAKEISRLEAESKAGLEEKQTEIDRLRWHEVVAKKMVDAMRDNMKRVYEEFAVMQNKLQEVQTAQAEKEAELTALVDVLNAQKEELEAELNQLRRQLNEQGRSQVSQASKGNALSVAFDQVSERTAVSPSRAASMQLKQQRLGSQHSAHTVQEDLESLIDYTSKAQKRAATFERRLSEAMNTVENGGSVLSQSRATGIIDRLMGEPSDTDSDSKDLKGLMQGRRRSSCEPIPEEGVPDIPQQPSDMDMNLHGRLHEALAKIRELEARRHYFVHKSLTGRKEEIRADLMRSKSPPRPPKARIGSVRMTGDGADSPVASGGAASPPLCSTFRSAGGGSIHQETPRPLSRPLIPLLPLQLVHPTGAPNSGPLDEQGQRRSAPLNHAAATVLTPNGHHPTTPLPPHSHFLHSVRPSLCPMASLSPRANAILFAPPLRGHSVVPVPPHASVFTPSPAEGVGETRRRATVSAVPKTSARSCGSCGGGEGPAAANSSSMPQEGVALRGHDEGGGGEGGEGKEGASCLCL</sequence>
<feature type="region of interest" description="Disordered" evidence="2">
    <location>
        <begin position="950"/>
        <end position="1002"/>
    </location>
</feature>
<feature type="compositionally biased region" description="Low complexity" evidence="2">
    <location>
        <begin position="822"/>
        <end position="840"/>
    </location>
</feature>
<dbReference type="EMBL" id="CDMZ01005805">
    <property type="protein sequence ID" value="CEM54647.1"/>
    <property type="molecule type" value="Genomic_DNA"/>
</dbReference>
<feature type="region of interest" description="Disordered" evidence="2">
    <location>
        <begin position="183"/>
        <end position="273"/>
    </location>
</feature>
<feature type="coiled-coil region" evidence="1">
    <location>
        <begin position="453"/>
        <end position="491"/>
    </location>
</feature>
<evidence type="ECO:0000256" key="2">
    <source>
        <dbReference type="SAM" id="MobiDB-lite"/>
    </source>
</evidence>
<feature type="coiled-coil region" evidence="1">
    <location>
        <begin position="5"/>
        <end position="39"/>
    </location>
</feature>
<evidence type="ECO:0000313" key="3">
    <source>
        <dbReference type="EMBL" id="CEM54647.1"/>
    </source>
</evidence>
<feature type="coiled-coil region" evidence="1">
    <location>
        <begin position="549"/>
        <end position="583"/>
    </location>
</feature>
<feature type="compositionally biased region" description="Basic and acidic residues" evidence="2">
    <location>
        <begin position="206"/>
        <end position="222"/>
    </location>
</feature>
<feature type="coiled-coil region" evidence="1">
    <location>
        <begin position="68"/>
        <end position="145"/>
    </location>
</feature>
<keyword evidence="1" id="KW-0175">Coiled coil</keyword>
<dbReference type="GO" id="GO:0005643">
    <property type="term" value="C:nuclear pore"/>
    <property type="evidence" value="ECO:0007669"/>
    <property type="project" value="TreeGrafter"/>
</dbReference>
<feature type="compositionally biased region" description="Polar residues" evidence="2">
    <location>
        <begin position="400"/>
        <end position="411"/>
    </location>
</feature>
<feature type="region of interest" description="Disordered" evidence="2">
    <location>
        <begin position="321"/>
        <end position="427"/>
    </location>
</feature>
<accession>A0A0G4IC58</accession>
<protein>
    <submittedName>
        <fullName evidence="3">Uncharacterized protein</fullName>
    </submittedName>
</protein>
<feature type="compositionally biased region" description="Polar residues" evidence="2">
    <location>
        <begin position="183"/>
        <end position="205"/>
    </location>
</feature>
<proteinExistence type="predicted"/>
<evidence type="ECO:0000256" key="1">
    <source>
        <dbReference type="SAM" id="Coils"/>
    </source>
</evidence>
<feature type="region of interest" description="Disordered" evidence="2">
    <location>
        <begin position="767"/>
        <end position="858"/>
    </location>
</feature>
<dbReference type="AlphaFoldDB" id="A0A0G4IC58"/>